<dbReference type="Gene3D" id="3.90.105.10">
    <property type="entry name" value="Molybdopterin biosynthesis moea protein, domain 2"/>
    <property type="match status" value="1"/>
</dbReference>
<dbReference type="PANTHER" id="PTHR10192:SF5">
    <property type="entry name" value="GEPHYRIN"/>
    <property type="match status" value="1"/>
</dbReference>
<dbReference type="InterPro" id="IPR005110">
    <property type="entry name" value="MoeA_linker/N"/>
</dbReference>
<dbReference type="EC" id="2.10.1.1" evidence="4 9"/>
<keyword evidence="9 11" id="KW-0808">Transferase</keyword>
<comment type="caution">
    <text evidence="11">The sequence shown here is derived from an EMBL/GenBank/DDBJ whole genome shotgun (WGS) entry which is preliminary data.</text>
</comment>
<organism evidence="11 12">
    <name type="scientific">Dorea formicigenerans</name>
    <dbReference type="NCBI Taxonomy" id="39486"/>
    <lineage>
        <taxon>Bacteria</taxon>
        <taxon>Bacillati</taxon>
        <taxon>Bacillota</taxon>
        <taxon>Clostridia</taxon>
        <taxon>Lachnospirales</taxon>
        <taxon>Lachnospiraceae</taxon>
        <taxon>Dorea</taxon>
    </lineage>
</organism>
<sequence>MNIQTLKEASDCLLNLAKPETQPTERILLQDAFERILAEDITAKIPVPSFAKSAYDGYALRQADTAAASPEHPVTLDVTEVIPAGSVPTCPITDGKAARIMTGAPVPEGADAIIMHERTSFTENTVTLTTPVTSANIIPPGEDVVAGTLLVPKGKILTASDLALIAGQGIADIEVYKKLSIGLISTGSELLDTGSPLEYGKIYNTNPYLLGGYIQKHHMTANYLNTVSDDLDSLCRAVLEALKTNDIVITTGGVSAGDFDYMPEVIRRIGGDLLFHRLKFKPGGAMLGAFKDGKVILGLSGNPGAAATGLLCVGFPFMRKLSGRSDITFSQTTAYLGVDFKKSSPVTRILKGHSDFKNGMLYFTPLSNQHNGSVSSMSDCDLLAVIPAGSKPLAAGDKLEVYIL</sequence>
<reference evidence="11 12" key="1">
    <citation type="submission" date="2018-08" db="EMBL/GenBank/DDBJ databases">
        <title>A genome reference for cultivated species of the human gut microbiota.</title>
        <authorList>
            <person name="Zou Y."/>
            <person name="Xue W."/>
            <person name="Luo G."/>
        </authorList>
    </citation>
    <scope>NUCLEOTIDE SEQUENCE [LARGE SCALE GENOMIC DNA]</scope>
    <source>
        <strain evidence="11 12">AF12-11</strain>
    </source>
</reference>
<dbReference type="UniPathway" id="UPA00344"/>
<evidence type="ECO:0000256" key="7">
    <source>
        <dbReference type="ARBA" id="ARBA00023150"/>
    </source>
</evidence>
<dbReference type="AlphaFoldDB" id="A0A395XS75"/>
<comment type="pathway">
    <text evidence="2 9">Cofactor biosynthesis; molybdopterin biosynthesis.</text>
</comment>
<protein>
    <recommendedName>
        <fullName evidence="5 9">Molybdopterin molybdenumtransferase</fullName>
        <ecNumber evidence="4 9">2.10.1.1</ecNumber>
    </recommendedName>
</protein>
<dbReference type="Gene3D" id="2.40.340.10">
    <property type="entry name" value="MoeA, C-terminal, domain IV"/>
    <property type="match status" value="1"/>
</dbReference>
<dbReference type="PANTHER" id="PTHR10192">
    <property type="entry name" value="MOLYBDOPTERIN BIOSYNTHESIS PROTEIN"/>
    <property type="match status" value="1"/>
</dbReference>
<dbReference type="SMART" id="SM00852">
    <property type="entry name" value="MoCF_biosynth"/>
    <property type="match status" value="1"/>
</dbReference>
<dbReference type="InterPro" id="IPR001453">
    <property type="entry name" value="MoaB/Mog_dom"/>
</dbReference>
<evidence type="ECO:0000256" key="6">
    <source>
        <dbReference type="ARBA" id="ARBA00022505"/>
    </source>
</evidence>
<name>A0A395XS75_9FIRM</name>
<evidence type="ECO:0000256" key="1">
    <source>
        <dbReference type="ARBA" id="ARBA00002901"/>
    </source>
</evidence>
<dbReference type="GO" id="GO:0061599">
    <property type="term" value="F:molybdopterin molybdotransferase activity"/>
    <property type="evidence" value="ECO:0007669"/>
    <property type="project" value="UniProtKB-UniRule"/>
</dbReference>
<keyword evidence="9" id="KW-0479">Metal-binding</keyword>
<dbReference type="InterPro" id="IPR036135">
    <property type="entry name" value="MoeA_linker/N_sf"/>
</dbReference>
<evidence type="ECO:0000313" key="11">
    <source>
        <dbReference type="EMBL" id="RGW54646.1"/>
    </source>
</evidence>
<dbReference type="CDD" id="cd00887">
    <property type="entry name" value="MoeA"/>
    <property type="match status" value="1"/>
</dbReference>
<keyword evidence="6 9" id="KW-0500">Molybdenum</keyword>
<dbReference type="InterPro" id="IPR038987">
    <property type="entry name" value="MoeA-like"/>
</dbReference>
<evidence type="ECO:0000313" key="12">
    <source>
        <dbReference type="Proteomes" id="UP000266376"/>
    </source>
</evidence>
<dbReference type="InterPro" id="IPR005111">
    <property type="entry name" value="MoeA_C_domain_IV"/>
</dbReference>
<evidence type="ECO:0000256" key="3">
    <source>
        <dbReference type="ARBA" id="ARBA00010763"/>
    </source>
</evidence>
<dbReference type="Pfam" id="PF03453">
    <property type="entry name" value="MoeA_N"/>
    <property type="match status" value="1"/>
</dbReference>
<dbReference type="InterPro" id="IPR036688">
    <property type="entry name" value="MoeA_C_domain_IV_sf"/>
</dbReference>
<evidence type="ECO:0000256" key="9">
    <source>
        <dbReference type="RuleBase" id="RU365090"/>
    </source>
</evidence>
<evidence type="ECO:0000256" key="4">
    <source>
        <dbReference type="ARBA" id="ARBA00013269"/>
    </source>
</evidence>
<evidence type="ECO:0000259" key="10">
    <source>
        <dbReference type="SMART" id="SM00852"/>
    </source>
</evidence>
<dbReference type="InterPro" id="IPR036425">
    <property type="entry name" value="MoaB/Mog-like_dom_sf"/>
</dbReference>
<feature type="domain" description="MoaB/Mog" evidence="10">
    <location>
        <begin position="182"/>
        <end position="320"/>
    </location>
</feature>
<keyword evidence="7 9" id="KW-0501">Molybdenum cofactor biosynthesis</keyword>
<dbReference type="GO" id="GO:0046872">
    <property type="term" value="F:metal ion binding"/>
    <property type="evidence" value="ECO:0007669"/>
    <property type="project" value="UniProtKB-UniRule"/>
</dbReference>
<dbReference type="SUPFAM" id="SSF63882">
    <property type="entry name" value="MoeA N-terminal region -like"/>
    <property type="match status" value="1"/>
</dbReference>
<evidence type="ECO:0000256" key="5">
    <source>
        <dbReference type="ARBA" id="ARBA00021108"/>
    </source>
</evidence>
<comment type="cofactor">
    <cofactor evidence="9">
        <name>Mg(2+)</name>
        <dbReference type="ChEBI" id="CHEBI:18420"/>
    </cofactor>
</comment>
<dbReference type="GO" id="GO:0005829">
    <property type="term" value="C:cytosol"/>
    <property type="evidence" value="ECO:0007669"/>
    <property type="project" value="TreeGrafter"/>
</dbReference>
<dbReference type="Pfam" id="PF00994">
    <property type="entry name" value="MoCF_biosynth"/>
    <property type="match status" value="1"/>
</dbReference>
<dbReference type="Gene3D" id="2.170.190.11">
    <property type="entry name" value="Molybdopterin biosynthesis moea protein, domain 3"/>
    <property type="match status" value="1"/>
</dbReference>
<proteinExistence type="inferred from homology"/>
<comment type="function">
    <text evidence="1 9">Catalyzes the insertion of molybdate into adenylated molybdopterin with the concomitant release of AMP.</text>
</comment>
<gene>
    <name evidence="11" type="ORF">DWV67_04445</name>
</gene>
<evidence type="ECO:0000256" key="2">
    <source>
        <dbReference type="ARBA" id="ARBA00005046"/>
    </source>
</evidence>
<dbReference type="GO" id="GO:0006777">
    <property type="term" value="P:Mo-molybdopterin cofactor biosynthetic process"/>
    <property type="evidence" value="ECO:0007669"/>
    <property type="project" value="UniProtKB-UniRule"/>
</dbReference>
<dbReference type="SUPFAM" id="SSF53218">
    <property type="entry name" value="Molybdenum cofactor biosynthesis proteins"/>
    <property type="match status" value="1"/>
</dbReference>
<dbReference type="Pfam" id="PF03454">
    <property type="entry name" value="MoeA_C"/>
    <property type="match status" value="1"/>
</dbReference>
<evidence type="ECO:0000256" key="8">
    <source>
        <dbReference type="ARBA" id="ARBA00047317"/>
    </source>
</evidence>
<dbReference type="EMBL" id="QSAJ01000007">
    <property type="protein sequence ID" value="RGW54646.1"/>
    <property type="molecule type" value="Genomic_DNA"/>
</dbReference>
<comment type="catalytic activity">
    <reaction evidence="8">
        <text>adenylyl-molybdopterin + molybdate = Mo-molybdopterin + AMP + H(+)</text>
        <dbReference type="Rhea" id="RHEA:35047"/>
        <dbReference type="ChEBI" id="CHEBI:15378"/>
        <dbReference type="ChEBI" id="CHEBI:36264"/>
        <dbReference type="ChEBI" id="CHEBI:62727"/>
        <dbReference type="ChEBI" id="CHEBI:71302"/>
        <dbReference type="ChEBI" id="CHEBI:456215"/>
        <dbReference type="EC" id="2.10.1.1"/>
    </reaction>
</comment>
<keyword evidence="9" id="KW-0460">Magnesium</keyword>
<dbReference type="Gene3D" id="3.40.980.10">
    <property type="entry name" value="MoaB/Mog-like domain"/>
    <property type="match status" value="1"/>
</dbReference>
<dbReference type="Proteomes" id="UP000266376">
    <property type="component" value="Unassembled WGS sequence"/>
</dbReference>
<dbReference type="SUPFAM" id="SSF63867">
    <property type="entry name" value="MoeA C-terminal domain-like"/>
    <property type="match status" value="1"/>
</dbReference>
<comment type="similarity">
    <text evidence="3 9">Belongs to the MoeA family.</text>
</comment>
<accession>A0A395XS75</accession>